<evidence type="ECO:0000313" key="2">
    <source>
        <dbReference type="EMBL" id="GBP85352.1"/>
    </source>
</evidence>
<dbReference type="Proteomes" id="UP000299102">
    <property type="component" value="Unassembled WGS sequence"/>
</dbReference>
<reference evidence="2 3" key="1">
    <citation type="journal article" date="2019" name="Commun. Biol.">
        <title>The bagworm genome reveals a unique fibroin gene that provides high tensile strength.</title>
        <authorList>
            <person name="Kono N."/>
            <person name="Nakamura H."/>
            <person name="Ohtoshi R."/>
            <person name="Tomita M."/>
            <person name="Numata K."/>
            <person name="Arakawa K."/>
        </authorList>
    </citation>
    <scope>NUCLEOTIDE SEQUENCE [LARGE SCALE GENOMIC DNA]</scope>
</reference>
<comment type="caution">
    <text evidence="2">The sequence shown here is derived from an EMBL/GenBank/DDBJ whole genome shotgun (WGS) entry which is preliminary data.</text>
</comment>
<keyword evidence="3" id="KW-1185">Reference proteome</keyword>
<evidence type="ECO:0000313" key="3">
    <source>
        <dbReference type="Proteomes" id="UP000299102"/>
    </source>
</evidence>
<accession>A0A4C1ZD92</accession>
<organism evidence="2 3">
    <name type="scientific">Eumeta variegata</name>
    <name type="common">Bagworm moth</name>
    <name type="synonym">Eumeta japonica</name>
    <dbReference type="NCBI Taxonomy" id="151549"/>
    <lineage>
        <taxon>Eukaryota</taxon>
        <taxon>Metazoa</taxon>
        <taxon>Ecdysozoa</taxon>
        <taxon>Arthropoda</taxon>
        <taxon>Hexapoda</taxon>
        <taxon>Insecta</taxon>
        <taxon>Pterygota</taxon>
        <taxon>Neoptera</taxon>
        <taxon>Endopterygota</taxon>
        <taxon>Lepidoptera</taxon>
        <taxon>Glossata</taxon>
        <taxon>Ditrysia</taxon>
        <taxon>Tineoidea</taxon>
        <taxon>Psychidae</taxon>
        <taxon>Oiketicinae</taxon>
        <taxon>Eumeta</taxon>
    </lineage>
</organism>
<gene>
    <name evidence="2" type="ORF">EVAR_78835_1</name>
</gene>
<protein>
    <submittedName>
        <fullName evidence="2">Uncharacterized protein</fullName>
    </submittedName>
</protein>
<feature type="compositionally biased region" description="Basic and acidic residues" evidence="1">
    <location>
        <begin position="40"/>
        <end position="51"/>
    </location>
</feature>
<dbReference type="EMBL" id="BGZK01001731">
    <property type="protein sequence ID" value="GBP85352.1"/>
    <property type="molecule type" value="Genomic_DNA"/>
</dbReference>
<dbReference type="AlphaFoldDB" id="A0A4C1ZD92"/>
<feature type="region of interest" description="Disordered" evidence="1">
    <location>
        <begin position="40"/>
        <end position="68"/>
    </location>
</feature>
<sequence length="68" mass="7891">MRRRGFERRRLNKSNSFQSQWALALSTWTWREAQSWRDAELGAGPRPDDVGGRAAAQQLHSRKTALHE</sequence>
<evidence type="ECO:0000256" key="1">
    <source>
        <dbReference type="SAM" id="MobiDB-lite"/>
    </source>
</evidence>
<name>A0A4C1ZD92_EUMVA</name>
<proteinExistence type="predicted"/>